<feature type="compositionally biased region" description="Basic and acidic residues" evidence="1">
    <location>
        <begin position="223"/>
        <end position="240"/>
    </location>
</feature>
<evidence type="ECO:0000313" key="5">
    <source>
        <dbReference type="Proteomes" id="UP001152622"/>
    </source>
</evidence>
<dbReference type="GO" id="GO:0008168">
    <property type="term" value="F:methyltransferase activity"/>
    <property type="evidence" value="ECO:0007669"/>
    <property type="project" value="InterPro"/>
</dbReference>
<keyword evidence="2" id="KW-0732">Signal</keyword>
<name>A0A9Q1IFJ6_SYNKA</name>
<dbReference type="SUPFAM" id="SSF56672">
    <property type="entry name" value="DNA/RNA polymerases"/>
    <property type="match status" value="1"/>
</dbReference>
<comment type="caution">
    <text evidence="4">The sequence shown here is derived from an EMBL/GenBank/DDBJ whole genome shotgun (WGS) entry which is preliminary data.</text>
</comment>
<dbReference type="Pfam" id="PF09004">
    <property type="entry name" value="ALKBH8_N"/>
    <property type="match status" value="1"/>
</dbReference>
<dbReference type="GO" id="GO:0016706">
    <property type="term" value="F:2-oxoglutarate-dependent dioxygenase activity"/>
    <property type="evidence" value="ECO:0007669"/>
    <property type="project" value="InterPro"/>
</dbReference>
<protein>
    <recommendedName>
        <fullName evidence="3">Reverse transcriptase domain-containing protein</fullName>
    </recommendedName>
</protein>
<gene>
    <name evidence="4" type="ORF">SKAU_G00367350</name>
</gene>
<feature type="chain" id="PRO_5040311282" description="Reverse transcriptase domain-containing protein" evidence="2">
    <location>
        <begin position="22"/>
        <end position="240"/>
    </location>
</feature>
<proteinExistence type="predicted"/>
<dbReference type="EMBL" id="JAINUF010000018">
    <property type="protein sequence ID" value="KAJ8337769.1"/>
    <property type="molecule type" value="Genomic_DNA"/>
</dbReference>
<dbReference type="InterPro" id="IPR015095">
    <property type="entry name" value="AlkB_hom8_N"/>
</dbReference>
<accession>A0A9Q1IFJ6</accession>
<evidence type="ECO:0000313" key="4">
    <source>
        <dbReference type="EMBL" id="KAJ8337769.1"/>
    </source>
</evidence>
<dbReference type="InterPro" id="IPR000477">
    <property type="entry name" value="RT_dom"/>
</dbReference>
<evidence type="ECO:0000256" key="1">
    <source>
        <dbReference type="SAM" id="MobiDB-lite"/>
    </source>
</evidence>
<feature type="region of interest" description="Disordered" evidence="1">
    <location>
        <begin position="219"/>
        <end position="240"/>
    </location>
</feature>
<keyword evidence="5" id="KW-1185">Reference proteome</keyword>
<evidence type="ECO:0000259" key="3">
    <source>
        <dbReference type="PROSITE" id="PS50878"/>
    </source>
</evidence>
<organism evidence="4 5">
    <name type="scientific">Synaphobranchus kaupii</name>
    <name type="common">Kaup's arrowtooth eel</name>
    <dbReference type="NCBI Taxonomy" id="118154"/>
    <lineage>
        <taxon>Eukaryota</taxon>
        <taxon>Metazoa</taxon>
        <taxon>Chordata</taxon>
        <taxon>Craniata</taxon>
        <taxon>Vertebrata</taxon>
        <taxon>Euteleostomi</taxon>
        <taxon>Actinopterygii</taxon>
        <taxon>Neopterygii</taxon>
        <taxon>Teleostei</taxon>
        <taxon>Anguilliformes</taxon>
        <taxon>Synaphobranchidae</taxon>
        <taxon>Synaphobranchus</taxon>
    </lineage>
</organism>
<dbReference type="Proteomes" id="UP001152622">
    <property type="component" value="Chromosome 18"/>
</dbReference>
<feature type="domain" description="Reverse transcriptase" evidence="3">
    <location>
        <begin position="1"/>
        <end position="143"/>
    </location>
</feature>
<dbReference type="PROSITE" id="PS50878">
    <property type="entry name" value="RT_POL"/>
    <property type="match status" value="1"/>
</dbReference>
<feature type="signal peptide" evidence="2">
    <location>
        <begin position="1"/>
        <end position="21"/>
    </location>
</feature>
<dbReference type="Pfam" id="PF00078">
    <property type="entry name" value="RVT_1"/>
    <property type="match status" value="1"/>
</dbReference>
<dbReference type="OrthoDB" id="6775891at2759"/>
<dbReference type="PANTHER" id="PTHR33332">
    <property type="entry name" value="REVERSE TRANSCRIPTASE DOMAIN-CONTAINING PROTEIN"/>
    <property type="match status" value="1"/>
</dbReference>
<dbReference type="AlphaFoldDB" id="A0A9Q1IFJ6"/>
<sequence length="240" mass="27895">MNVNPHLILLILSFLTDRHQIVKFNGHYSSNRTLSTGAPQGSVISPILFTLYTDDCRSSDPEMLYIKYSDDTVIINTTNSNNRISKEIHSFAGWCENYLDLNTSKTKEMLVYFRRGQPTAATLEVNRQTIERVEEYKYLGTTIDHKLTFKTNGELILSKCQQYLFFLRKMRMFPVQPSVLQAFYKSFVESNTDLQYHALLKSSEPRRVELRIARSFPLTSPERPSHAEEPAHGYETDYRF</sequence>
<reference evidence="4" key="1">
    <citation type="journal article" date="2023" name="Science">
        <title>Genome structures resolve the early diversification of teleost fishes.</title>
        <authorList>
            <person name="Parey E."/>
            <person name="Louis A."/>
            <person name="Montfort J."/>
            <person name="Bouchez O."/>
            <person name="Roques C."/>
            <person name="Iampietro C."/>
            <person name="Lluch J."/>
            <person name="Castinel A."/>
            <person name="Donnadieu C."/>
            <person name="Desvignes T."/>
            <person name="Floi Bucao C."/>
            <person name="Jouanno E."/>
            <person name="Wen M."/>
            <person name="Mejri S."/>
            <person name="Dirks R."/>
            <person name="Jansen H."/>
            <person name="Henkel C."/>
            <person name="Chen W.J."/>
            <person name="Zahm M."/>
            <person name="Cabau C."/>
            <person name="Klopp C."/>
            <person name="Thompson A.W."/>
            <person name="Robinson-Rechavi M."/>
            <person name="Braasch I."/>
            <person name="Lecointre G."/>
            <person name="Bobe J."/>
            <person name="Postlethwait J.H."/>
            <person name="Berthelot C."/>
            <person name="Roest Crollius H."/>
            <person name="Guiguen Y."/>
        </authorList>
    </citation>
    <scope>NUCLEOTIDE SEQUENCE</scope>
    <source>
        <strain evidence="4">WJC10195</strain>
    </source>
</reference>
<evidence type="ECO:0000256" key="2">
    <source>
        <dbReference type="SAM" id="SignalP"/>
    </source>
</evidence>
<dbReference type="InterPro" id="IPR043502">
    <property type="entry name" value="DNA/RNA_pol_sf"/>
</dbReference>